<dbReference type="EMBL" id="CAMAPF010000975">
    <property type="protein sequence ID" value="CAH9133259.1"/>
    <property type="molecule type" value="Genomic_DNA"/>
</dbReference>
<comment type="caution">
    <text evidence="6">The sequence shown here is derived from an EMBL/GenBank/DDBJ whole genome shotgun (WGS) entry which is preliminary data.</text>
</comment>
<reference evidence="6" key="1">
    <citation type="submission" date="2022-07" db="EMBL/GenBank/DDBJ databases">
        <authorList>
            <person name="Macas J."/>
            <person name="Novak P."/>
            <person name="Neumann P."/>
        </authorList>
    </citation>
    <scope>NUCLEOTIDE SEQUENCE</scope>
</reference>
<evidence type="ECO:0000256" key="4">
    <source>
        <dbReference type="SAM" id="MobiDB-lite"/>
    </source>
</evidence>
<dbReference type="GO" id="GO:0008234">
    <property type="term" value="F:cysteine-type peptidase activity"/>
    <property type="evidence" value="ECO:0007669"/>
    <property type="project" value="InterPro"/>
</dbReference>
<evidence type="ECO:0000313" key="6">
    <source>
        <dbReference type="EMBL" id="CAH9133259.1"/>
    </source>
</evidence>
<dbReference type="AlphaFoldDB" id="A0AAV0FCJ7"/>
<accession>A0AAV0FCJ7</accession>
<feature type="domain" description="Ubiquitin-like protease family profile" evidence="5">
    <location>
        <begin position="376"/>
        <end position="542"/>
    </location>
</feature>
<feature type="compositionally biased region" description="Basic and acidic residues" evidence="4">
    <location>
        <begin position="299"/>
        <end position="309"/>
    </location>
</feature>
<evidence type="ECO:0000259" key="5">
    <source>
        <dbReference type="PROSITE" id="PS50600"/>
    </source>
</evidence>
<name>A0AAV0FCJ7_9ASTE</name>
<dbReference type="InterPro" id="IPR038765">
    <property type="entry name" value="Papain-like_cys_pep_sf"/>
</dbReference>
<evidence type="ECO:0000256" key="3">
    <source>
        <dbReference type="ARBA" id="ARBA00022801"/>
    </source>
</evidence>
<evidence type="ECO:0000256" key="1">
    <source>
        <dbReference type="ARBA" id="ARBA00005234"/>
    </source>
</evidence>
<dbReference type="PANTHER" id="PTHR33018:SF31">
    <property type="entry name" value="TRANSPOSASE, PTTA_EN_SPM, PLANT"/>
    <property type="match status" value="1"/>
</dbReference>
<dbReference type="Pfam" id="PF02902">
    <property type="entry name" value="Peptidase_C48"/>
    <property type="match status" value="1"/>
</dbReference>
<keyword evidence="7" id="KW-1185">Reference proteome</keyword>
<feature type="region of interest" description="Disordered" evidence="4">
    <location>
        <begin position="290"/>
        <end position="309"/>
    </location>
</feature>
<dbReference type="PROSITE" id="PS50600">
    <property type="entry name" value="ULP_PROTEASE"/>
    <property type="match status" value="1"/>
</dbReference>
<dbReference type="Gene3D" id="3.40.395.10">
    <property type="entry name" value="Adenoviral Proteinase, Chain A"/>
    <property type="match status" value="1"/>
</dbReference>
<evidence type="ECO:0000313" key="7">
    <source>
        <dbReference type="Proteomes" id="UP001152523"/>
    </source>
</evidence>
<sequence length="582" mass="66242">MGRGGYGHADQEYMRAKIKEALLSAPSSLGAESASSTSIVATRPRYIKWIDGRTDKKGLIPNPKTRLVVNTIHDLVEKEKAGEFIPVGSHDILTEALGNSEHGGRVRGIGGKANLTSFFKRKKRRQNEIMVPLKQLQEYAKLVRDQTIAELEVKWEQRTYEILKSCGITPPCDVELKTRDFTPPIPNSSSVHSFDPDPFVNTSKDELPCELTVPGNRVVAKGVLCKHLMGELVHGTPLLKDHFKVKILHVLAGEEDTPLPMPFFGHDLLGDVEGSWAQWPKKQVLLSQEVNHPQRKKRMQADKSSADSRLKFQPLSQEEQDLDSSHFKIHPSIVGTLPPSCKKLYGMLQSQKKDFCFNVDLGEYLFPSFGNQKSKAYVTSDDIEQFFNMGWLHTSIVHIWIRFLDSNSKHYQIEDEIGFLCPSKLAMIKSRPSYLASYLNHSISQLRMKKFLFAPLHQSHHWMLVVIIMERAEALLFNSLGVGLMGPGFEDLEIKGHLSLAYRTLNFNKGSRSSLSWTEVKCPQQSRKDECGYYVMRFMYDILLGLLENRTIQELFSPDPYTQEQINEIRDTWAKYFINNCV</sequence>
<dbReference type="InterPro" id="IPR003653">
    <property type="entry name" value="Peptidase_C48_C"/>
</dbReference>
<keyword evidence="3" id="KW-0378">Hydrolase</keyword>
<dbReference type="Pfam" id="PF26133">
    <property type="entry name" value="DUF8039"/>
    <property type="match status" value="1"/>
</dbReference>
<protein>
    <recommendedName>
        <fullName evidence="5">Ubiquitin-like protease family profile domain-containing protein</fullName>
    </recommendedName>
</protein>
<keyword evidence="2" id="KW-0645">Protease</keyword>
<dbReference type="InterPro" id="IPR058352">
    <property type="entry name" value="DUF8039"/>
</dbReference>
<proteinExistence type="inferred from homology"/>
<evidence type="ECO:0000256" key="2">
    <source>
        <dbReference type="ARBA" id="ARBA00022670"/>
    </source>
</evidence>
<organism evidence="6 7">
    <name type="scientific">Cuscuta epithymum</name>
    <dbReference type="NCBI Taxonomy" id="186058"/>
    <lineage>
        <taxon>Eukaryota</taxon>
        <taxon>Viridiplantae</taxon>
        <taxon>Streptophyta</taxon>
        <taxon>Embryophyta</taxon>
        <taxon>Tracheophyta</taxon>
        <taxon>Spermatophyta</taxon>
        <taxon>Magnoliopsida</taxon>
        <taxon>eudicotyledons</taxon>
        <taxon>Gunneridae</taxon>
        <taxon>Pentapetalae</taxon>
        <taxon>asterids</taxon>
        <taxon>lamiids</taxon>
        <taxon>Solanales</taxon>
        <taxon>Convolvulaceae</taxon>
        <taxon>Cuscuteae</taxon>
        <taxon>Cuscuta</taxon>
        <taxon>Cuscuta subgen. Cuscuta</taxon>
    </lineage>
</organism>
<dbReference type="SUPFAM" id="SSF54001">
    <property type="entry name" value="Cysteine proteinases"/>
    <property type="match status" value="1"/>
</dbReference>
<comment type="similarity">
    <text evidence="1">Belongs to the peptidase C48 family.</text>
</comment>
<dbReference type="Proteomes" id="UP001152523">
    <property type="component" value="Unassembled WGS sequence"/>
</dbReference>
<dbReference type="GO" id="GO:0006508">
    <property type="term" value="P:proteolysis"/>
    <property type="evidence" value="ECO:0007669"/>
    <property type="project" value="UniProtKB-KW"/>
</dbReference>
<gene>
    <name evidence="6" type="ORF">CEPIT_LOCUS32809</name>
</gene>
<dbReference type="PANTHER" id="PTHR33018">
    <property type="entry name" value="OS10G0338966 PROTEIN-RELATED"/>
    <property type="match status" value="1"/>
</dbReference>